<feature type="signal peptide" evidence="2">
    <location>
        <begin position="1"/>
        <end position="27"/>
    </location>
</feature>
<evidence type="ECO:0000256" key="1">
    <source>
        <dbReference type="SAM" id="MobiDB-lite"/>
    </source>
</evidence>
<dbReference type="Proteomes" id="UP000285575">
    <property type="component" value="Unassembled WGS sequence"/>
</dbReference>
<dbReference type="EMBL" id="SACR01000003">
    <property type="protein sequence ID" value="RVU46385.1"/>
    <property type="molecule type" value="Genomic_DNA"/>
</dbReference>
<protein>
    <recommendedName>
        <fullName evidence="5">PDZ domain-containing protein</fullName>
    </recommendedName>
</protein>
<keyword evidence="4" id="KW-1185">Reference proteome</keyword>
<accession>A0A437RI49</accession>
<dbReference type="AlphaFoldDB" id="A0A437RI49"/>
<dbReference type="SUPFAM" id="SSF50156">
    <property type="entry name" value="PDZ domain-like"/>
    <property type="match status" value="1"/>
</dbReference>
<proteinExistence type="predicted"/>
<dbReference type="RefSeq" id="WP_128228748.1">
    <property type="nucleotide sequence ID" value="NZ_SACR01000003.1"/>
</dbReference>
<evidence type="ECO:0008006" key="5">
    <source>
        <dbReference type="Google" id="ProtNLM"/>
    </source>
</evidence>
<evidence type="ECO:0000256" key="2">
    <source>
        <dbReference type="SAM" id="SignalP"/>
    </source>
</evidence>
<name>A0A437RI49_9BURK</name>
<keyword evidence="2" id="KW-0732">Signal</keyword>
<sequence>MSSQRRPAASGAAVAALCLAAGVAWHAAPDALQAPAAESPRASPDEAWVTPAVPPLHDPTRALRADLPSPALRMGASARAAASSPTTPSALGTLVSHGSGVWVQSAPASGLGRELDLTEGDRIVRINGRAVTQAAEVASLLAQRPARGVMHIEGLRNGQPISLYHAGQEVGSPAE</sequence>
<gene>
    <name evidence="3" type="ORF">EOE66_11160</name>
</gene>
<dbReference type="Gene3D" id="2.30.42.10">
    <property type="match status" value="1"/>
</dbReference>
<feature type="chain" id="PRO_5019289466" description="PDZ domain-containing protein" evidence="2">
    <location>
        <begin position="28"/>
        <end position="175"/>
    </location>
</feature>
<evidence type="ECO:0000313" key="4">
    <source>
        <dbReference type="Proteomes" id="UP000285575"/>
    </source>
</evidence>
<reference evidence="3 4" key="1">
    <citation type="submission" date="2019-01" db="EMBL/GenBank/DDBJ databases">
        <authorList>
            <person name="Chen W.-M."/>
        </authorList>
    </citation>
    <scope>NUCLEOTIDE SEQUENCE [LARGE SCALE GENOMIC DNA]</scope>
    <source>
        <strain evidence="3 4">KYPY4</strain>
    </source>
</reference>
<comment type="caution">
    <text evidence="3">The sequence shown here is derived from an EMBL/GenBank/DDBJ whole genome shotgun (WGS) entry which is preliminary data.</text>
</comment>
<dbReference type="InterPro" id="IPR006311">
    <property type="entry name" value="TAT_signal"/>
</dbReference>
<feature type="region of interest" description="Disordered" evidence="1">
    <location>
        <begin position="35"/>
        <end position="63"/>
    </location>
</feature>
<evidence type="ECO:0000313" key="3">
    <source>
        <dbReference type="EMBL" id="RVU46385.1"/>
    </source>
</evidence>
<dbReference type="InterPro" id="IPR036034">
    <property type="entry name" value="PDZ_sf"/>
</dbReference>
<organism evidence="3 4">
    <name type="scientific">Rubrivivax rivuli</name>
    <dbReference type="NCBI Taxonomy" id="1862385"/>
    <lineage>
        <taxon>Bacteria</taxon>
        <taxon>Pseudomonadati</taxon>
        <taxon>Pseudomonadota</taxon>
        <taxon>Betaproteobacteria</taxon>
        <taxon>Burkholderiales</taxon>
        <taxon>Sphaerotilaceae</taxon>
        <taxon>Rubrivivax</taxon>
    </lineage>
</organism>
<dbReference type="PROSITE" id="PS51318">
    <property type="entry name" value="TAT"/>
    <property type="match status" value="1"/>
</dbReference>